<name>A0ABX7P7V8_9BACT</name>
<feature type="compositionally biased region" description="Low complexity" evidence="1">
    <location>
        <begin position="145"/>
        <end position="162"/>
    </location>
</feature>
<feature type="compositionally biased region" description="Basic and acidic residues" evidence="1">
    <location>
        <begin position="163"/>
        <end position="187"/>
    </location>
</feature>
<keyword evidence="2" id="KW-0472">Membrane</keyword>
<protein>
    <submittedName>
        <fullName evidence="4">SPOR domain-containing protein</fullName>
    </submittedName>
</protein>
<dbReference type="EMBL" id="CP071090">
    <property type="protein sequence ID" value="QSQ26533.1"/>
    <property type="molecule type" value="Genomic_DNA"/>
</dbReference>
<dbReference type="InterPro" id="IPR036680">
    <property type="entry name" value="SPOR-like_sf"/>
</dbReference>
<evidence type="ECO:0000313" key="5">
    <source>
        <dbReference type="Proteomes" id="UP000662747"/>
    </source>
</evidence>
<keyword evidence="2" id="KW-1133">Transmembrane helix</keyword>
<dbReference type="Proteomes" id="UP000662747">
    <property type="component" value="Chromosome"/>
</dbReference>
<organism evidence="4 5">
    <name type="scientific">Pyxidicoccus parkwayensis</name>
    <dbReference type="NCBI Taxonomy" id="2813578"/>
    <lineage>
        <taxon>Bacteria</taxon>
        <taxon>Pseudomonadati</taxon>
        <taxon>Myxococcota</taxon>
        <taxon>Myxococcia</taxon>
        <taxon>Myxococcales</taxon>
        <taxon>Cystobacterineae</taxon>
        <taxon>Myxococcaceae</taxon>
        <taxon>Pyxidicoccus</taxon>
    </lineage>
</organism>
<evidence type="ECO:0000313" key="4">
    <source>
        <dbReference type="EMBL" id="QSQ26533.1"/>
    </source>
</evidence>
<dbReference type="SUPFAM" id="SSF110997">
    <property type="entry name" value="Sporulation related repeat"/>
    <property type="match status" value="1"/>
</dbReference>
<evidence type="ECO:0000256" key="2">
    <source>
        <dbReference type="SAM" id="Phobius"/>
    </source>
</evidence>
<reference evidence="4 5" key="1">
    <citation type="submission" date="2021-02" db="EMBL/GenBank/DDBJ databases">
        <title>De Novo genome assembly of isolated myxobacteria.</title>
        <authorList>
            <person name="Stevens D.C."/>
        </authorList>
    </citation>
    <scope>NUCLEOTIDE SEQUENCE [LARGE SCALE GENOMIC DNA]</scope>
    <source>
        <strain evidence="5">SCPEA02</strain>
    </source>
</reference>
<keyword evidence="2" id="KW-0812">Transmembrane</keyword>
<proteinExistence type="predicted"/>
<dbReference type="InterPro" id="IPR007730">
    <property type="entry name" value="SPOR-like_dom"/>
</dbReference>
<dbReference type="PROSITE" id="PS51724">
    <property type="entry name" value="SPOR"/>
    <property type="match status" value="1"/>
</dbReference>
<feature type="region of interest" description="Disordered" evidence="1">
    <location>
        <begin position="91"/>
        <end position="201"/>
    </location>
</feature>
<evidence type="ECO:0000259" key="3">
    <source>
        <dbReference type="PROSITE" id="PS51724"/>
    </source>
</evidence>
<dbReference type="PANTHER" id="PTHR38687">
    <property type="entry name" value="CELL DIVISION PROTEIN DEDD-RELATED"/>
    <property type="match status" value="1"/>
</dbReference>
<feature type="compositionally biased region" description="Low complexity" evidence="1">
    <location>
        <begin position="91"/>
        <end position="117"/>
    </location>
</feature>
<feature type="transmembrane region" description="Helical" evidence="2">
    <location>
        <begin position="20"/>
        <end position="41"/>
    </location>
</feature>
<dbReference type="Pfam" id="PF05036">
    <property type="entry name" value="SPOR"/>
    <property type="match status" value="1"/>
</dbReference>
<dbReference type="InterPro" id="IPR052521">
    <property type="entry name" value="Cell_div_SPOR-domain"/>
</dbReference>
<accession>A0ABX7P7V8</accession>
<dbReference type="RefSeq" id="WP_206728078.1">
    <property type="nucleotide sequence ID" value="NZ_CP071090.1"/>
</dbReference>
<evidence type="ECO:0000256" key="1">
    <source>
        <dbReference type="SAM" id="MobiDB-lite"/>
    </source>
</evidence>
<dbReference type="Gene3D" id="3.30.70.1070">
    <property type="entry name" value="Sporulation related repeat"/>
    <property type="match status" value="1"/>
</dbReference>
<keyword evidence="5" id="KW-1185">Reference proteome</keyword>
<sequence length="323" mass="33985">MRDAHRMKEKFDVSLDNRQIVSLLIAGIVVMGAVFVLGVVVGKKLAGNAQTASAPDLLSALDANAQALQDVQKRDAQLTFQDELTKKAASEPVAIAAAPKPTPKPAAAKPAEVAPKPTAERPKLAPTPDPDTGELPPEEPEPEKVVAAEPPSAPAEKPAAEAQKPEPAKTEVAKAEPSKPEPAKAEPSKPAPTKTEVAKAEVKAVPVSGKVEAAAVPTRTTNKEGGGLKEAIARAAQPPDQAVKGGAFTLQLSAFQDRQEADRFAARLRDRGYAPYILAAEVPGKGTWYRVRMGSFATRDAASRYLADFKRETSLDAFVAGTN</sequence>
<gene>
    <name evidence="4" type="ORF">JY651_17060</name>
</gene>
<feature type="domain" description="SPOR" evidence="3">
    <location>
        <begin position="242"/>
        <end position="322"/>
    </location>
</feature>
<dbReference type="PANTHER" id="PTHR38687:SF1">
    <property type="entry name" value="CELL DIVISION PROTEIN DEDD"/>
    <property type="match status" value="1"/>
</dbReference>